<proteinExistence type="predicted"/>
<gene>
    <name evidence="2" type="ORF">GO620_009085</name>
</gene>
<sequence>MKTRILTVAALLTLAVTTTSATFASTVKEKAASTVLTDVKHINKIEVRGNVELYVSEGADDNVKVYNKYYSENALVQNQNGVLRISAYNTDKLVVWVTASDLRNISAYDNTTVKSFGKLSGIELGVDLYNHAAADLDLTAYNATINVNDAATANLSGDATQCNLKYSQYARVNAVKFNGNLVRTVNFDRFAKTEQLTGLE</sequence>
<dbReference type="Pfam" id="PF10988">
    <property type="entry name" value="DUF2807"/>
    <property type="match status" value="1"/>
</dbReference>
<keyword evidence="3" id="KW-1185">Reference proteome</keyword>
<reference evidence="2 3" key="1">
    <citation type="submission" date="2020-12" db="EMBL/GenBank/DDBJ databases">
        <title>HMF7856_wgs.fasta genome submission.</title>
        <authorList>
            <person name="Kang H."/>
            <person name="Kim H."/>
            <person name="Joh K."/>
        </authorList>
    </citation>
    <scope>NUCLEOTIDE SEQUENCE [LARGE SCALE GENOMIC DNA]</scope>
    <source>
        <strain evidence="2 3">HMF7856</strain>
    </source>
</reference>
<dbReference type="AlphaFoldDB" id="A0A6I4I5A7"/>
<dbReference type="Proteomes" id="UP000429232">
    <property type="component" value="Chromosome"/>
</dbReference>
<accession>A0A6I4I5A7</accession>
<organism evidence="2 3">
    <name type="scientific">Mucilaginibacter ginkgonis</name>
    <dbReference type="NCBI Taxonomy" id="2682091"/>
    <lineage>
        <taxon>Bacteria</taxon>
        <taxon>Pseudomonadati</taxon>
        <taxon>Bacteroidota</taxon>
        <taxon>Sphingobacteriia</taxon>
        <taxon>Sphingobacteriales</taxon>
        <taxon>Sphingobacteriaceae</taxon>
        <taxon>Mucilaginibacter</taxon>
    </lineage>
</organism>
<dbReference type="RefSeq" id="WP_157525926.1">
    <property type="nucleotide sequence ID" value="NZ_CP066775.1"/>
</dbReference>
<protein>
    <submittedName>
        <fullName evidence="2">DUF2807 domain-containing protein</fullName>
    </submittedName>
</protein>
<dbReference type="Gene3D" id="2.160.20.120">
    <property type="match status" value="1"/>
</dbReference>
<evidence type="ECO:0000313" key="3">
    <source>
        <dbReference type="Proteomes" id="UP000429232"/>
    </source>
</evidence>
<dbReference type="InterPro" id="IPR021255">
    <property type="entry name" value="DUF2807"/>
</dbReference>
<evidence type="ECO:0000259" key="1">
    <source>
        <dbReference type="Pfam" id="PF10988"/>
    </source>
</evidence>
<dbReference type="EMBL" id="CP066775">
    <property type="protein sequence ID" value="QQL48347.1"/>
    <property type="molecule type" value="Genomic_DNA"/>
</dbReference>
<name>A0A6I4I5A7_9SPHI</name>
<dbReference type="KEGG" id="mgik:GO620_009085"/>
<evidence type="ECO:0000313" key="2">
    <source>
        <dbReference type="EMBL" id="QQL48347.1"/>
    </source>
</evidence>
<feature type="domain" description="Putative auto-transporter adhesin head GIN" evidence="1">
    <location>
        <begin position="43"/>
        <end position="177"/>
    </location>
</feature>